<accession>A0A059DXI1</accession>
<comment type="similarity">
    <text evidence="1">Belongs to the adrenodoxin/putidaredoxin family.</text>
</comment>
<dbReference type="GO" id="GO:0140647">
    <property type="term" value="P:P450-containing electron transport chain"/>
    <property type="evidence" value="ECO:0007669"/>
    <property type="project" value="InterPro"/>
</dbReference>
<comment type="cofactor">
    <cofactor evidence="6">
        <name>[2Fe-2S] cluster</name>
        <dbReference type="ChEBI" id="CHEBI:190135"/>
    </cofactor>
</comment>
<dbReference type="PRINTS" id="PR00355">
    <property type="entry name" value="ADRENODOXIN"/>
</dbReference>
<evidence type="ECO:0000313" key="11">
    <source>
        <dbReference type="Proteomes" id="UP000259173"/>
    </source>
</evidence>
<dbReference type="PROSITE" id="PS00814">
    <property type="entry name" value="ADX"/>
    <property type="match status" value="1"/>
</dbReference>
<gene>
    <name evidence="8" type="ORF">DCG65_05550</name>
    <name evidence="9" type="ORF">HY36_09965</name>
</gene>
<dbReference type="InterPro" id="IPR018298">
    <property type="entry name" value="Adrenodoxin_Fe-S_BS"/>
</dbReference>
<name>A0A059DXI1_9PROT</name>
<dbReference type="InterPro" id="IPR001055">
    <property type="entry name" value="Adrenodoxin-like"/>
</dbReference>
<keyword evidence="3" id="KW-0479">Metal-binding</keyword>
<dbReference type="STRING" id="1280948.HY36_09965"/>
<keyword evidence="5" id="KW-0411">Iron-sulfur</keyword>
<dbReference type="PROSITE" id="PS51085">
    <property type="entry name" value="2FE2S_FER_2"/>
    <property type="match status" value="1"/>
</dbReference>
<dbReference type="InterPro" id="IPR036010">
    <property type="entry name" value="2Fe-2S_ferredoxin-like_sf"/>
</dbReference>
<dbReference type="InterPro" id="IPR001041">
    <property type="entry name" value="2Fe-2S_ferredoxin-type"/>
</dbReference>
<organism evidence="9 10">
    <name type="scientific">Hyphomonas atlantica</name>
    <dbReference type="NCBI Taxonomy" id="1280948"/>
    <lineage>
        <taxon>Bacteria</taxon>
        <taxon>Pseudomonadati</taxon>
        <taxon>Pseudomonadota</taxon>
        <taxon>Alphaproteobacteria</taxon>
        <taxon>Hyphomonadales</taxon>
        <taxon>Hyphomonadaceae</taxon>
        <taxon>Hyphomonas</taxon>
    </lineage>
</organism>
<reference evidence="9 10" key="1">
    <citation type="journal article" date="2014" name="Antonie Van Leeuwenhoek">
        <title>Hyphomonas beringensis sp. nov. and Hyphomonas chukchiensis sp. nov., isolated from surface seawater of the Bering Sea and Chukchi Sea.</title>
        <authorList>
            <person name="Li C."/>
            <person name="Lai Q."/>
            <person name="Li G."/>
            <person name="Dong C."/>
            <person name="Wang J."/>
            <person name="Liao Y."/>
            <person name="Shao Z."/>
        </authorList>
    </citation>
    <scope>NUCLEOTIDE SEQUENCE [LARGE SCALE GENOMIC DNA]</scope>
    <source>
        <strain evidence="9 10">22II1-22F38</strain>
    </source>
</reference>
<dbReference type="PATRIC" id="fig|1280948.3.peg.3113"/>
<dbReference type="RefSeq" id="WP_035554675.1">
    <property type="nucleotide sequence ID" value="NZ_AWFH01000061.1"/>
</dbReference>
<dbReference type="eggNOG" id="COG0633">
    <property type="taxonomic scope" value="Bacteria"/>
</dbReference>
<dbReference type="GO" id="GO:0051537">
    <property type="term" value="F:2 iron, 2 sulfur cluster binding"/>
    <property type="evidence" value="ECO:0007669"/>
    <property type="project" value="UniProtKB-KW"/>
</dbReference>
<evidence type="ECO:0000256" key="6">
    <source>
        <dbReference type="ARBA" id="ARBA00034078"/>
    </source>
</evidence>
<evidence type="ECO:0000256" key="5">
    <source>
        <dbReference type="ARBA" id="ARBA00023014"/>
    </source>
</evidence>
<evidence type="ECO:0000313" key="9">
    <source>
        <dbReference type="EMBL" id="KCZ58175.1"/>
    </source>
</evidence>
<evidence type="ECO:0000256" key="4">
    <source>
        <dbReference type="ARBA" id="ARBA00023004"/>
    </source>
</evidence>
<dbReference type="GO" id="GO:0009055">
    <property type="term" value="F:electron transfer activity"/>
    <property type="evidence" value="ECO:0007669"/>
    <property type="project" value="TreeGrafter"/>
</dbReference>
<dbReference type="Gene3D" id="3.10.20.30">
    <property type="match status" value="1"/>
</dbReference>
<reference evidence="8 11" key="2">
    <citation type="journal article" date="2018" name="Nat. Biotechnol.">
        <title>A standardized bacterial taxonomy based on genome phylogeny substantially revises the tree of life.</title>
        <authorList>
            <person name="Parks D.H."/>
            <person name="Chuvochina M."/>
            <person name="Waite D.W."/>
            <person name="Rinke C."/>
            <person name="Skarshewski A."/>
            <person name="Chaumeil P.A."/>
            <person name="Hugenholtz P."/>
        </authorList>
    </citation>
    <scope>NUCLEOTIDE SEQUENCE [LARGE SCALE GENOMIC DNA]</scope>
    <source>
        <strain evidence="8">UBA8557</strain>
    </source>
</reference>
<evidence type="ECO:0000256" key="3">
    <source>
        <dbReference type="ARBA" id="ARBA00022723"/>
    </source>
</evidence>
<dbReference type="OrthoDB" id="9799640at2"/>
<dbReference type="Pfam" id="PF00111">
    <property type="entry name" value="Fer2"/>
    <property type="match status" value="1"/>
</dbReference>
<dbReference type="GeneID" id="92500371"/>
<dbReference type="SUPFAM" id="SSF54292">
    <property type="entry name" value="2Fe-2S ferredoxin-like"/>
    <property type="match status" value="1"/>
</dbReference>
<evidence type="ECO:0000256" key="2">
    <source>
        <dbReference type="ARBA" id="ARBA00022714"/>
    </source>
</evidence>
<dbReference type="Proteomes" id="UP000024547">
    <property type="component" value="Unassembled WGS sequence"/>
</dbReference>
<keyword evidence="2" id="KW-0001">2Fe-2S</keyword>
<evidence type="ECO:0000256" key="1">
    <source>
        <dbReference type="ARBA" id="ARBA00010914"/>
    </source>
</evidence>
<proteinExistence type="inferred from homology"/>
<evidence type="ECO:0000313" key="10">
    <source>
        <dbReference type="Proteomes" id="UP000024547"/>
    </source>
</evidence>
<dbReference type="PANTHER" id="PTHR23426:SF65">
    <property type="entry name" value="FERREDOXIN-2, MITOCHONDRIAL"/>
    <property type="match status" value="1"/>
</dbReference>
<dbReference type="Proteomes" id="UP000259173">
    <property type="component" value="Unassembled WGS sequence"/>
</dbReference>
<feature type="domain" description="2Fe-2S ferredoxin-type" evidence="7">
    <location>
        <begin position="2"/>
        <end position="105"/>
    </location>
</feature>
<evidence type="ECO:0000313" key="8">
    <source>
        <dbReference type="EMBL" id="HAE94004.1"/>
    </source>
</evidence>
<dbReference type="GO" id="GO:0046872">
    <property type="term" value="F:metal ion binding"/>
    <property type="evidence" value="ECO:0007669"/>
    <property type="project" value="UniProtKB-KW"/>
</dbReference>
<comment type="caution">
    <text evidence="9">The sequence shown here is derived from an EMBL/GenBank/DDBJ whole genome shotgun (WGS) entry which is preliminary data.</text>
</comment>
<dbReference type="EMBL" id="DMBR01000166">
    <property type="protein sequence ID" value="HAE94004.1"/>
    <property type="molecule type" value="Genomic_DNA"/>
</dbReference>
<sequence length="106" mass="11175">MPELKVIKRSGEEVVIEATAGHSVMEAISASGAEDIAAICGGACACATCHVFVGDEFLDRTGAASEPEKELLDFSDNARPQSRLSCQIIMTEELSGLCVEVAPEEM</sequence>
<dbReference type="CDD" id="cd00207">
    <property type="entry name" value="fer2"/>
    <property type="match status" value="1"/>
</dbReference>
<keyword evidence="4" id="KW-0408">Iron</keyword>
<keyword evidence="10" id="KW-1185">Reference proteome</keyword>
<dbReference type="AlphaFoldDB" id="A0A059DXI1"/>
<dbReference type="InterPro" id="IPR012675">
    <property type="entry name" value="Beta-grasp_dom_sf"/>
</dbReference>
<protein>
    <submittedName>
        <fullName evidence="8">Ferredoxin</fullName>
    </submittedName>
</protein>
<dbReference type="PANTHER" id="PTHR23426">
    <property type="entry name" value="FERREDOXIN/ADRENODOXIN"/>
    <property type="match status" value="1"/>
</dbReference>
<evidence type="ECO:0000259" key="7">
    <source>
        <dbReference type="PROSITE" id="PS51085"/>
    </source>
</evidence>
<dbReference type="EMBL" id="AWFH01000061">
    <property type="protein sequence ID" value="KCZ58175.1"/>
    <property type="molecule type" value="Genomic_DNA"/>
</dbReference>